<dbReference type="PROSITE" id="PS51471">
    <property type="entry name" value="FE2OG_OXY"/>
    <property type="match status" value="1"/>
</dbReference>
<evidence type="ECO:0000256" key="2">
    <source>
        <dbReference type="SAM" id="SignalP"/>
    </source>
</evidence>
<dbReference type="InterPro" id="IPR005123">
    <property type="entry name" value="Oxoglu/Fe-dep_dioxygenase_dom"/>
</dbReference>
<dbReference type="OrthoDB" id="48840at2759"/>
<dbReference type="InterPro" id="IPR044861">
    <property type="entry name" value="IPNS-like_FE2OG_OXY"/>
</dbReference>
<dbReference type="AlphaFoldDB" id="K0RCX4"/>
<dbReference type="InterPro" id="IPR027443">
    <property type="entry name" value="IPNS-like_sf"/>
</dbReference>
<dbReference type="PANTHER" id="PTHR47990">
    <property type="entry name" value="2-OXOGLUTARATE (2OG) AND FE(II)-DEPENDENT OXYGENASE SUPERFAMILY PROTEIN-RELATED"/>
    <property type="match status" value="1"/>
</dbReference>
<dbReference type="GO" id="GO:0016491">
    <property type="term" value="F:oxidoreductase activity"/>
    <property type="evidence" value="ECO:0007669"/>
    <property type="project" value="UniProtKB-KW"/>
</dbReference>
<dbReference type="InterPro" id="IPR050231">
    <property type="entry name" value="Iron_ascorbate_oxido_reductase"/>
</dbReference>
<organism evidence="4 5">
    <name type="scientific">Thalassiosira oceanica</name>
    <name type="common">Marine diatom</name>
    <dbReference type="NCBI Taxonomy" id="159749"/>
    <lineage>
        <taxon>Eukaryota</taxon>
        <taxon>Sar</taxon>
        <taxon>Stramenopiles</taxon>
        <taxon>Ochrophyta</taxon>
        <taxon>Bacillariophyta</taxon>
        <taxon>Coscinodiscophyceae</taxon>
        <taxon>Thalassiosirophycidae</taxon>
        <taxon>Thalassiosirales</taxon>
        <taxon>Thalassiosiraceae</taxon>
        <taxon>Thalassiosira</taxon>
    </lineage>
</organism>
<dbReference type="SUPFAM" id="SSF51197">
    <property type="entry name" value="Clavaminate synthase-like"/>
    <property type="match status" value="1"/>
</dbReference>
<comment type="caution">
    <text evidence="4">The sequence shown here is derived from an EMBL/GenBank/DDBJ whole genome shotgun (WGS) entry which is preliminary data.</text>
</comment>
<sequence>MTARVRCVCIAMVVSCLGIVVPASSLGTTGGGNRLSTSGARPLLREFGDSIAVRVRDSKLGRNRFGLEKHFSSASTLPVLDLKVQDCQSNAQRRMSTPADIHTAYTACGLTSLNYKGTHGLSSGSGCCIVRLVGEDAESVSGLVDFADDFFAGVDNESANRAINNVGVFRISNNVHAGFDKNVNGDDKMQVCYTKLIPPKSEAELPILLPLEVGELVGESSLSDGCNGMKTLFSVSAQLTRAVLGMTKEATDKLLDDSSLRNEEVSSDEMDSANIDNLTDNVSNSYQRLIRYSSGVASNSDDTAAFWPHVDSTLLTLIPMPEIPGLEVWAPSLTNSKISDLSGEWVRPIKPTKSADGEIYVIALAGEFMELLSDGKVPTCIHRVMPQNTLKQQRISAPLFVRPRRSKHAVLNLAADLSLTSGDQEEGMYHQKGLMEECDQMRVWDYMEIMSPDN</sequence>
<evidence type="ECO:0000313" key="4">
    <source>
        <dbReference type="EMBL" id="EJK50104.1"/>
    </source>
</evidence>
<keyword evidence="1" id="KW-0479">Metal-binding</keyword>
<keyword evidence="1" id="KW-0408">Iron</keyword>
<comment type="similarity">
    <text evidence="1">Belongs to the iron/ascorbate-dependent oxidoreductase family.</text>
</comment>
<keyword evidence="5" id="KW-1185">Reference proteome</keyword>
<accession>K0RCX4</accession>
<reference evidence="4 5" key="1">
    <citation type="journal article" date="2012" name="Genome Biol.">
        <title>Genome and low-iron response of an oceanic diatom adapted to chronic iron limitation.</title>
        <authorList>
            <person name="Lommer M."/>
            <person name="Specht M."/>
            <person name="Roy A.S."/>
            <person name="Kraemer L."/>
            <person name="Andreson R."/>
            <person name="Gutowska M.A."/>
            <person name="Wolf J."/>
            <person name="Bergner S.V."/>
            <person name="Schilhabel M.B."/>
            <person name="Klostermeier U.C."/>
            <person name="Beiko R.G."/>
            <person name="Rosenstiel P."/>
            <person name="Hippler M."/>
            <person name="Laroche J."/>
        </authorList>
    </citation>
    <scope>NUCLEOTIDE SEQUENCE [LARGE SCALE GENOMIC DNA]</scope>
    <source>
        <strain evidence="4 5">CCMP1005</strain>
    </source>
</reference>
<dbReference type="Gene3D" id="2.60.120.330">
    <property type="entry name" value="B-lactam Antibiotic, Isopenicillin N Synthase, Chain"/>
    <property type="match status" value="1"/>
</dbReference>
<dbReference type="EMBL" id="AGNL01044189">
    <property type="protein sequence ID" value="EJK50104.1"/>
    <property type="molecule type" value="Genomic_DNA"/>
</dbReference>
<evidence type="ECO:0000256" key="1">
    <source>
        <dbReference type="RuleBase" id="RU003682"/>
    </source>
</evidence>
<protein>
    <recommendedName>
        <fullName evidence="3">Fe2OG dioxygenase domain-containing protein</fullName>
    </recommendedName>
</protein>
<feature type="chain" id="PRO_5003836905" description="Fe2OG dioxygenase domain-containing protein" evidence="2">
    <location>
        <begin position="19"/>
        <end position="454"/>
    </location>
</feature>
<proteinExistence type="inferred from homology"/>
<feature type="domain" description="Fe2OG dioxygenase" evidence="3">
    <location>
        <begin position="282"/>
        <end position="403"/>
    </location>
</feature>
<name>K0RCX4_THAOC</name>
<dbReference type="Pfam" id="PF03171">
    <property type="entry name" value="2OG-FeII_Oxy"/>
    <property type="match status" value="1"/>
</dbReference>
<gene>
    <name evidence="4" type="ORF">THAOC_30962</name>
</gene>
<feature type="signal peptide" evidence="2">
    <location>
        <begin position="1"/>
        <end position="18"/>
    </location>
</feature>
<evidence type="ECO:0000259" key="3">
    <source>
        <dbReference type="PROSITE" id="PS51471"/>
    </source>
</evidence>
<dbReference type="Proteomes" id="UP000266841">
    <property type="component" value="Unassembled WGS sequence"/>
</dbReference>
<dbReference type="GO" id="GO:0046872">
    <property type="term" value="F:metal ion binding"/>
    <property type="evidence" value="ECO:0007669"/>
    <property type="project" value="UniProtKB-KW"/>
</dbReference>
<keyword evidence="1" id="KW-0560">Oxidoreductase</keyword>
<evidence type="ECO:0000313" key="5">
    <source>
        <dbReference type="Proteomes" id="UP000266841"/>
    </source>
</evidence>
<keyword evidence="2" id="KW-0732">Signal</keyword>